<name>A0A6A5ZNV9_9PLEO</name>
<evidence type="ECO:0000256" key="1">
    <source>
        <dbReference type="SAM" id="MobiDB-lite"/>
    </source>
</evidence>
<evidence type="ECO:0000313" key="2">
    <source>
        <dbReference type="EMBL" id="KAF2120553.1"/>
    </source>
</evidence>
<reference evidence="2" key="1">
    <citation type="journal article" date="2020" name="Stud. Mycol.">
        <title>101 Dothideomycetes genomes: a test case for predicting lifestyles and emergence of pathogens.</title>
        <authorList>
            <person name="Haridas S."/>
            <person name="Albert R."/>
            <person name="Binder M."/>
            <person name="Bloem J."/>
            <person name="Labutti K."/>
            <person name="Salamov A."/>
            <person name="Andreopoulos B."/>
            <person name="Baker S."/>
            <person name="Barry K."/>
            <person name="Bills G."/>
            <person name="Bluhm B."/>
            <person name="Cannon C."/>
            <person name="Castanera R."/>
            <person name="Culley D."/>
            <person name="Daum C."/>
            <person name="Ezra D."/>
            <person name="Gonzalez J."/>
            <person name="Henrissat B."/>
            <person name="Kuo A."/>
            <person name="Liang C."/>
            <person name="Lipzen A."/>
            <person name="Lutzoni F."/>
            <person name="Magnuson J."/>
            <person name="Mondo S."/>
            <person name="Nolan M."/>
            <person name="Ohm R."/>
            <person name="Pangilinan J."/>
            <person name="Park H.-J."/>
            <person name="Ramirez L."/>
            <person name="Alfaro M."/>
            <person name="Sun H."/>
            <person name="Tritt A."/>
            <person name="Yoshinaga Y."/>
            <person name="Zwiers L.-H."/>
            <person name="Turgeon B."/>
            <person name="Goodwin S."/>
            <person name="Spatafora J."/>
            <person name="Crous P."/>
            <person name="Grigoriev I."/>
        </authorList>
    </citation>
    <scope>NUCLEOTIDE SEQUENCE</scope>
    <source>
        <strain evidence="2">CBS 627.86</strain>
    </source>
</reference>
<evidence type="ECO:0000313" key="3">
    <source>
        <dbReference type="Proteomes" id="UP000799770"/>
    </source>
</evidence>
<dbReference type="AlphaFoldDB" id="A0A6A5ZNV9"/>
<gene>
    <name evidence="2" type="ORF">BDV96DRAFT_683009</name>
</gene>
<organism evidence="2 3">
    <name type="scientific">Lophiotrema nucula</name>
    <dbReference type="NCBI Taxonomy" id="690887"/>
    <lineage>
        <taxon>Eukaryota</taxon>
        <taxon>Fungi</taxon>
        <taxon>Dikarya</taxon>
        <taxon>Ascomycota</taxon>
        <taxon>Pezizomycotina</taxon>
        <taxon>Dothideomycetes</taxon>
        <taxon>Pleosporomycetidae</taxon>
        <taxon>Pleosporales</taxon>
        <taxon>Lophiotremataceae</taxon>
        <taxon>Lophiotrema</taxon>
    </lineage>
</organism>
<proteinExistence type="predicted"/>
<accession>A0A6A5ZNV9</accession>
<keyword evidence="3" id="KW-1185">Reference proteome</keyword>
<dbReference type="EMBL" id="ML977313">
    <property type="protein sequence ID" value="KAF2120553.1"/>
    <property type="molecule type" value="Genomic_DNA"/>
</dbReference>
<feature type="region of interest" description="Disordered" evidence="1">
    <location>
        <begin position="79"/>
        <end position="103"/>
    </location>
</feature>
<dbReference type="Proteomes" id="UP000799770">
    <property type="component" value="Unassembled WGS sequence"/>
</dbReference>
<sequence>MFTDETESVVEQDAPKHLELTYSHYEEWKGAVLKCIDERIEAFEKVPLVIPKNERSVQRKQKEFTTQEIDERIEERVYEQADSTQLQDKEGYTDRSSTTTDAAQGHRLLHTAGPVACYAMNNTKILKLVLSFDPVVTLIAIGVSRKWRDIAYHLFKMEPQAGFFGNSNSSSVDRGQPVSESTWSKPMNKEIEELSDKLTTALDFLNDLDEPDEVVFVPAKYTESKDVSSERSAQIRMFVNDQHELLSTSLQATRRLLKASGEDYSGIRPLLARPRPLIPRWLDWTQFRLNPCFEALFDRRLEAVNGRYEIDLRPDSRVSRILTNRYIFNQAIKSEVGPMYITHPPCKSVTVCEYREGQLHSLVRKNCMQGIRVRDLLRELEEQAPEVLKLWIQHARDMRARFEKDPKDQDLWNMPGAPRLVVCLGNLSTESHSYWRPTKIHMAEEQHLWMTVHSIKPLQARRLEWISEEMVERGSKYFKR</sequence>
<protein>
    <submittedName>
        <fullName evidence="2">Uncharacterized protein</fullName>
    </submittedName>
</protein>
<dbReference type="OrthoDB" id="3801272at2759"/>